<sequence length="519" mass="58841">MKIEEFSNRRDLVDKIGRAKQMAGGSPVIIDLGAGQGELEVYPASLRSNPKGGVFIAGKYNLRKALFILAGESLKIMEEYDGRIIARYSDFVIKKCRWSRTIARKIRDTFPECAPGTGDNGQNWEKSLAFGDVLGMAGRAQLRAFSGKAGLAFSRQCIHELRDLDIHPEDVIDVITFTVFQEGLQTGYAAEACHLTSEEDVQVMLDAGYTRFSVEPDQTDLFACREKTKHELLNHMFEVPWIALRDKFELMLHRYKGHRIEISAIDTSGHPYEEDEPLVVIPTESEVLAAIAMFADIILTMEAIEAVFEKEGVRDKICVDLSFNRSGEVLTPFEHYFLMNELHRHDVQPDFLGPGRPDKNQWKLANHTNVKGLSGDIRFFSDSPPAGSGLTQHGIVPDIGYTTALECMIEKDPELFRIMWDSSRNVFEDAKKGSHISLEIHRIPGSSEYQDPELMQLLQGDQAEEFVKLAMSNVLSLKDEHGKRYLRQSLMDFLNEHEDLYIARLASKYQYWVDTFFAD</sequence>
<dbReference type="InterPro" id="IPR032586">
    <property type="entry name" value="UxaE"/>
</dbReference>
<organism evidence="1 2">
    <name type="scientific">Natronogracilivirga saccharolytica</name>
    <dbReference type="NCBI Taxonomy" id="2812953"/>
    <lineage>
        <taxon>Bacteria</taxon>
        <taxon>Pseudomonadati</taxon>
        <taxon>Balneolota</taxon>
        <taxon>Balneolia</taxon>
        <taxon>Balneolales</taxon>
        <taxon>Cyclonatronaceae</taxon>
        <taxon>Natronogracilivirga</taxon>
    </lineage>
</organism>
<name>A0A8J7US12_9BACT</name>
<evidence type="ECO:0000313" key="1">
    <source>
        <dbReference type="EMBL" id="MBP3191091.1"/>
    </source>
</evidence>
<accession>A0A8J7US12</accession>
<reference evidence="1" key="1">
    <citation type="submission" date="2021-02" db="EMBL/GenBank/DDBJ databases">
        <title>Natronogracilivirga saccharolytica gen. nov. sp. nov. a new anaerobic, haloalkiliphilic carbohydrate-fermenting bacterium from soda lake and proposing of Cyclonatronumiaceae fam. nov. in the phylum Balneolaeota.</title>
        <authorList>
            <person name="Zhilina T.N."/>
            <person name="Sorokin D.Y."/>
            <person name="Zavarzina D.G."/>
            <person name="Toshchakov S.V."/>
            <person name="Kublanov I.V."/>
        </authorList>
    </citation>
    <scope>NUCLEOTIDE SEQUENCE</scope>
    <source>
        <strain evidence="1">Z-1702</strain>
    </source>
</reference>
<keyword evidence="2" id="KW-1185">Reference proteome</keyword>
<dbReference type="GO" id="GO:0016853">
    <property type="term" value="F:isomerase activity"/>
    <property type="evidence" value="ECO:0007669"/>
    <property type="project" value="InterPro"/>
</dbReference>
<proteinExistence type="predicted"/>
<dbReference type="RefSeq" id="WP_210509330.1">
    <property type="nucleotide sequence ID" value="NZ_JAFIDN010000001.1"/>
</dbReference>
<evidence type="ECO:0000313" key="2">
    <source>
        <dbReference type="Proteomes" id="UP000673975"/>
    </source>
</evidence>
<dbReference type="Proteomes" id="UP000673975">
    <property type="component" value="Unassembled WGS sequence"/>
</dbReference>
<gene>
    <name evidence="1" type="ORF">NATSA_00295</name>
</gene>
<dbReference type="AlphaFoldDB" id="A0A8J7US12"/>
<dbReference type="Pfam" id="PF16257">
    <property type="entry name" value="UxaE"/>
    <property type="match status" value="2"/>
</dbReference>
<comment type="caution">
    <text evidence="1">The sequence shown here is derived from an EMBL/GenBank/DDBJ whole genome shotgun (WGS) entry which is preliminary data.</text>
</comment>
<dbReference type="EMBL" id="JAFIDN010000001">
    <property type="protein sequence ID" value="MBP3191091.1"/>
    <property type="molecule type" value="Genomic_DNA"/>
</dbReference>
<protein>
    <submittedName>
        <fullName evidence="1">Uncharacterized protein</fullName>
    </submittedName>
</protein>